<accession>A0ABS2VNE7</accession>
<organism evidence="2 3">
    <name type="scientific">Streptomyces actuosus</name>
    <dbReference type="NCBI Taxonomy" id="1885"/>
    <lineage>
        <taxon>Bacteria</taxon>
        <taxon>Bacillati</taxon>
        <taxon>Actinomycetota</taxon>
        <taxon>Actinomycetes</taxon>
        <taxon>Kitasatosporales</taxon>
        <taxon>Streptomycetaceae</taxon>
        <taxon>Streptomyces</taxon>
    </lineage>
</organism>
<protein>
    <recommendedName>
        <fullName evidence="4">Oxidoreductase</fullName>
    </recommendedName>
</protein>
<sequence length="490" mass="52192">MTMARTIWGNRRARRSGALSGTVDAAELAAAITAVREPDAGAVRHEGLRVTGRLDLGHRRLGVRLVLVDCVFEEPVDLTGLTVPSLDLSGSTLPALHADHLAVDGELRLTAARLGHGSPRTRPMTDPSAPGTGARVPRRLQEGTVSGALQLADARIGGNLVLDSLTVADDGPWSLLAPRLIVGGSLHARELIASGALYLRDARVTYAVNLHAADVGGIDATGLACSGGFYADWGFRSSGQVLLRAAEVGGVVTFHDAVLAEPAGSLLLSRLRVPRLRLDLRERPAGQVVLQDASVGVLVDSEATWPAPGALSLEGLAYQRLETERPVEVRARIDWLTRDARVGAGAFEQLAKSYEGGGDERAARAVRHARERHLSRHDRLSGRVWGLVQDVLFGYGYAPRRALVWLLSLVAVGSLWFARHPPQRVGVDDHRAWDPVLYSLDLLVPIASLGYRGAWDPTGAGKVVALVLVVSGWTLATAVVAGARRVLGRG</sequence>
<gene>
    <name evidence="2" type="ORF">JS756_11060</name>
</gene>
<feature type="region of interest" description="Disordered" evidence="1">
    <location>
        <begin position="113"/>
        <end position="136"/>
    </location>
</feature>
<proteinExistence type="predicted"/>
<reference evidence="2 3" key="1">
    <citation type="submission" date="2021-02" db="EMBL/GenBank/DDBJ databases">
        <title>Whole genome sequencing of Streptomyces actuosus VRA1.</title>
        <authorList>
            <person name="Sen G."/>
            <person name="Sen A."/>
        </authorList>
    </citation>
    <scope>NUCLEOTIDE SEQUENCE [LARGE SCALE GENOMIC DNA]</scope>
    <source>
        <strain evidence="2 3">VRA1</strain>
    </source>
</reference>
<comment type="caution">
    <text evidence="2">The sequence shown here is derived from an EMBL/GenBank/DDBJ whole genome shotgun (WGS) entry which is preliminary data.</text>
</comment>
<dbReference type="Proteomes" id="UP000788262">
    <property type="component" value="Unassembled WGS sequence"/>
</dbReference>
<evidence type="ECO:0000313" key="3">
    <source>
        <dbReference type="Proteomes" id="UP000788262"/>
    </source>
</evidence>
<evidence type="ECO:0008006" key="4">
    <source>
        <dbReference type="Google" id="ProtNLM"/>
    </source>
</evidence>
<dbReference type="RefSeq" id="WP_205382838.1">
    <property type="nucleotide sequence ID" value="NZ_JAFFZS010000006.1"/>
</dbReference>
<name>A0ABS2VNE7_STRAS</name>
<evidence type="ECO:0000256" key="1">
    <source>
        <dbReference type="SAM" id="MobiDB-lite"/>
    </source>
</evidence>
<dbReference type="EMBL" id="JAFFZS010000006">
    <property type="protein sequence ID" value="MBN0044637.1"/>
    <property type="molecule type" value="Genomic_DNA"/>
</dbReference>
<keyword evidence="3" id="KW-1185">Reference proteome</keyword>
<evidence type="ECO:0000313" key="2">
    <source>
        <dbReference type="EMBL" id="MBN0044637.1"/>
    </source>
</evidence>